<dbReference type="AlphaFoldDB" id="A0A412IF35"/>
<dbReference type="PROSITE" id="PS51257">
    <property type="entry name" value="PROKAR_LIPOPROTEIN"/>
    <property type="match status" value="1"/>
</dbReference>
<evidence type="ECO:0008006" key="4">
    <source>
        <dbReference type="Google" id="ProtNLM"/>
    </source>
</evidence>
<protein>
    <recommendedName>
        <fullName evidence="4">6-bladed beta-propeller</fullName>
    </recommendedName>
</protein>
<dbReference type="RefSeq" id="WP_118402948.1">
    <property type="nucleotide sequence ID" value="NZ_JADNFX010000010.1"/>
</dbReference>
<keyword evidence="1" id="KW-0732">Signal</keyword>
<dbReference type="EMBL" id="QRVJ01000013">
    <property type="protein sequence ID" value="RGS35563.1"/>
    <property type="molecule type" value="Genomic_DNA"/>
</dbReference>
<name>A0A412IF35_9BACE</name>
<organism evidence="2 3">
    <name type="scientific">Bacteroides cellulosilyticus</name>
    <dbReference type="NCBI Taxonomy" id="246787"/>
    <lineage>
        <taxon>Bacteria</taxon>
        <taxon>Pseudomonadati</taxon>
        <taxon>Bacteroidota</taxon>
        <taxon>Bacteroidia</taxon>
        <taxon>Bacteroidales</taxon>
        <taxon>Bacteroidaceae</taxon>
        <taxon>Bacteroides</taxon>
    </lineage>
</organism>
<feature type="signal peptide" evidence="1">
    <location>
        <begin position="1"/>
        <end position="19"/>
    </location>
</feature>
<gene>
    <name evidence="2" type="ORF">DWX97_15200</name>
</gene>
<reference evidence="2 3" key="1">
    <citation type="submission" date="2018-08" db="EMBL/GenBank/DDBJ databases">
        <title>A genome reference for cultivated species of the human gut microbiota.</title>
        <authorList>
            <person name="Zou Y."/>
            <person name="Xue W."/>
            <person name="Luo G."/>
        </authorList>
    </citation>
    <scope>NUCLEOTIDE SEQUENCE [LARGE SCALE GENOMIC DNA]</scope>
    <source>
        <strain evidence="2 3">AF22-3AC</strain>
    </source>
</reference>
<accession>A0A412IF35</accession>
<dbReference type="Proteomes" id="UP000283341">
    <property type="component" value="Unassembled WGS sequence"/>
</dbReference>
<comment type="caution">
    <text evidence="2">The sequence shown here is derived from an EMBL/GenBank/DDBJ whole genome shotgun (WGS) entry which is preliminary data.</text>
</comment>
<dbReference type="InterPro" id="IPR011044">
    <property type="entry name" value="Quino_amine_DH_bsu"/>
</dbReference>
<evidence type="ECO:0000313" key="2">
    <source>
        <dbReference type="EMBL" id="RGS35563.1"/>
    </source>
</evidence>
<evidence type="ECO:0000256" key="1">
    <source>
        <dbReference type="SAM" id="SignalP"/>
    </source>
</evidence>
<evidence type="ECO:0000313" key="3">
    <source>
        <dbReference type="Proteomes" id="UP000283341"/>
    </source>
</evidence>
<sequence>MKYNSTCVFLMAWMLSACSQPRVDGTIFHESKKVFAEKIPVSEMFSPDFVTKSGDYFIISSSRSDTTLFLYETPSLTFKNATGIKGNGPDEIQMFPMFCHTLDNDYLYIRGYSPTSIRKISLVPDGNLLFIDEYELGKYDEYNFMNIINDSLFIYYSSNQLAITKYDLKNQTELDKIKLEKDDDNESYFYSNRGIIAANDSFVVYPYIYKKQIDIYAVKDFKLVKRINDGKHYPEIIANDIEDITYHYLNVYAGKKYFYALYVGHKEDDNFLGRTLEVYDYEGNPIIKYTFDIIPFYFVVDEENGYIYATNAHYEDYLLRYKL</sequence>
<proteinExistence type="predicted"/>
<dbReference type="SUPFAM" id="SSF50969">
    <property type="entry name" value="YVTN repeat-like/Quinoprotein amine dehydrogenase"/>
    <property type="match status" value="1"/>
</dbReference>
<dbReference type="Pfam" id="PF15869">
    <property type="entry name" value="TolB_like"/>
    <property type="match status" value="1"/>
</dbReference>
<feature type="chain" id="PRO_5019244176" description="6-bladed beta-propeller" evidence="1">
    <location>
        <begin position="20"/>
        <end position="323"/>
    </location>
</feature>